<gene>
    <name evidence="1" type="ORF">GCM10009786_00350</name>
</gene>
<dbReference type="Proteomes" id="UP001501084">
    <property type="component" value="Unassembled WGS sequence"/>
</dbReference>
<evidence type="ECO:0000313" key="1">
    <source>
        <dbReference type="EMBL" id="GAA2185154.1"/>
    </source>
</evidence>
<keyword evidence="2" id="KW-1185">Reference proteome</keyword>
<protein>
    <recommendedName>
        <fullName evidence="3">Helix-turn-helix domain-containing protein</fullName>
    </recommendedName>
</protein>
<proteinExistence type="predicted"/>
<evidence type="ECO:0008006" key="3">
    <source>
        <dbReference type="Google" id="ProtNLM"/>
    </source>
</evidence>
<evidence type="ECO:0000313" key="2">
    <source>
        <dbReference type="Proteomes" id="UP001501084"/>
    </source>
</evidence>
<organism evidence="1 2">
    <name type="scientific">Leucobacter alluvii</name>
    <dbReference type="NCBI Taxonomy" id="340321"/>
    <lineage>
        <taxon>Bacteria</taxon>
        <taxon>Bacillati</taxon>
        <taxon>Actinomycetota</taxon>
        <taxon>Actinomycetes</taxon>
        <taxon>Micrococcales</taxon>
        <taxon>Microbacteriaceae</taxon>
        <taxon>Leucobacter</taxon>
    </lineage>
</organism>
<dbReference type="RefSeq" id="WP_346056860.1">
    <property type="nucleotide sequence ID" value="NZ_BAAAOP010000001.1"/>
</dbReference>
<accession>A0ABN3B2U6</accession>
<dbReference type="EMBL" id="BAAAOP010000001">
    <property type="protein sequence ID" value="GAA2185154.1"/>
    <property type="molecule type" value="Genomic_DNA"/>
</dbReference>
<comment type="caution">
    <text evidence="1">The sequence shown here is derived from an EMBL/GenBank/DDBJ whole genome shotgun (WGS) entry which is preliminary data.</text>
</comment>
<reference evidence="1 2" key="1">
    <citation type="journal article" date="2019" name="Int. J. Syst. Evol. Microbiol.">
        <title>The Global Catalogue of Microorganisms (GCM) 10K type strain sequencing project: providing services to taxonomists for standard genome sequencing and annotation.</title>
        <authorList>
            <consortium name="The Broad Institute Genomics Platform"/>
            <consortium name="The Broad Institute Genome Sequencing Center for Infectious Disease"/>
            <person name="Wu L."/>
            <person name="Ma J."/>
        </authorList>
    </citation>
    <scope>NUCLEOTIDE SEQUENCE [LARGE SCALE GENOMIC DNA]</scope>
    <source>
        <strain evidence="1 2">JCM 14919</strain>
    </source>
</reference>
<sequence length="249" mass="27096">MKSALHKPIRACQNTSQVGSYLTLTDLTASQLSERLGVTRRRALELLRSETITGRQLANGTWLADPKAVARYEISARRGSGRTLDASTAWGLLWELSGLDADWLSDSTRARARRRIRNSDATSIAAVVASRTRAHRYTSANTERAAAGLIRTGRSAASLLGTDLIEDTRNVAGYVRSGSVDDYASAHFLVEHVNGKDVLYENTLPISYGADAMPPAVIAADLSASTDTRERSAALSTIEDLRLRWLAEH</sequence>
<name>A0ABN3B2U6_9MICO</name>